<dbReference type="GO" id="GO:0005576">
    <property type="term" value="C:extracellular region"/>
    <property type="evidence" value="ECO:0007669"/>
    <property type="project" value="UniProtKB-SubCell"/>
</dbReference>
<comment type="caution">
    <text evidence="13">The sequence shown here is derived from an EMBL/GenBank/DDBJ whole genome shotgun (WGS) entry which is preliminary data.</text>
</comment>
<dbReference type="EMBL" id="QOIM01000028">
    <property type="protein sequence ID" value="RCG20331.1"/>
    <property type="molecule type" value="Genomic_DNA"/>
</dbReference>
<comment type="catalytic activity">
    <reaction evidence="1">
        <text>Hydrolysis of (1-&gt;4)-beta-linkages between N-acetylmuramic acid and N-acetyl-D-glucosamine residues in a peptidoglycan and between N-acetyl-D-glucosamine residues in chitodextrins.</text>
        <dbReference type="EC" id="3.2.1.17"/>
    </reaction>
</comment>
<evidence type="ECO:0000256" key="8">
    <source>
        <dbReference type="ARBA" id="ARBA00022801"/>
    </source>
</evidence>
<dbReference type="OrthoDB" id="287365at2"/>
<dbReference type="Gene3D" id="3.20.20.80">
    <property type="entry name" value="Glycosidases"/>
    <property type="match status" value="1"/>
</dbReference>
<evidence type="ECO:0000256" key="2">
    <source>
        <dbReference type="ARBA" id="ARBA00004613"/>
    </source>
</evidence>
<dbReference type="GO" id="GO:0003796">
    <property type="term" value="F:lysozyme activity"/>
    <property type="evidence" value="ECO:0007669"/>
    <property type="project" value="UniProtKB-EC"/>
</dbReference>
<dbReference type="GO" id="GO:0016998">
    <property type="term" value="P:cell wall macromolecule catabolic process"/>
    <property type="evidence" value="ECO:0007669"/>
    <property type="project" value="InterPro"/>
</dbReference>
<dbReference type="PANTHER" id="PTHR34135">
    <property type="entry name" value="LYSOZYME"/>
    <property type="match status" value="1"/>
</dbReference>
<dbReference type="GO" id="GO:0009253">
    <property type="term" value="P:peptidoglycan catabolic process"/>
    <property type="evidence" value="ECO:0007669"/>
    <property type="project" value="InterPro"/>
</dbReference>
<dbReference type="InterPro" id="IPR018077">
    <property type="entry name" value="Glyco_hydro_fam25_subgr"/>
</dbReference>
<keyword evidence="14" id="KW-1185">Reference proteome</keyword>
<dbReference type="GO" id="GO:0031640">
    <property type="term" value="P:killing of cells of another organism"/>
    <property type="evidence" value="ECO:0007669"/>
    <property type="project" value="UniProtKB-KW"/>
</dbReference>
<dbReference type="GO" id="GO:0042742">
    <property type="term" value="P:defense response to bacterium"/>
    <property type="evidence" value="ECO:0007669"/>
    <property type="project" value="UniProtKB-KW"/>
</dbReference>
<dbReference type="InterPro" id="IPR017853">
    <property type="entry name" value="GH"/>
</dbReference>
<evidence type="ECO:0000313" key="13">
    <source>
        <dbReference type="EMBL" id="RCG20331.1"/>
    </source>
</evidence>
<dbReference type="GO" id="GO:0016052">
    <property type="term" value="P:carbohydrate catabolic process"/>
    <property type="evidence" value="ECO:0007669"/>
    <property type="project" value="TreeGrafter"/>
</dbReference>
<evidence type="ECO:0000256" key="6">
    <source>
        <dbReference type="ARBA" id="ARBA00022529"/>
    </source>
</evidence>
<evidence type="ECO:0000256" key="9">
    <source>
        <dbReference type="ARBA" id="ARBA00023157"/>
    </source>
</evidence>
<dbReference type="CDD" id="cd06412">
    <property type="entry name" value="GH25_CH-type"/>
    <property type="match status" value="1"/>
</dbReference>
<name>A0A367EQM5_9ACTN</name>
<dbReference type="EC" id="3.2.1.17" evidence="4"/>
<accession>A0A367EQM5</accession>
<protein>
    <recommendedName>
        <fullName evidence="4">lysozyme</fullName>
        <ecNumber evidence="4">3.2.1.17</ecNumber>
    </recommendedName>
</protein>
<dbReference type="Proteomes" id="UP000253507">
    <property type="component" value="Unassembled WGS sequence"/>
</dbReference>
<organism evidence="13 14">
    <name type="scientific">Streptomyces reniochalinae</name>
    <dbReference type="NCBI Taxonomy" id="2250578"/>
    <lineage>
        <taxon>Bacteria</taxon>
        <taxon>Bacillati</taxon>
        <taxon>Actinomycetota</taxon>
        <taxon>Actinomycetes</taxon>
        <taxon>Kitasatosporales</taxon>
        <taxon>Streptomycetaceae</taxon>
        <taxon>Streptomyces</taxon>
    </lineage>
</organism>
<dbReference type="PANTHER" id="PTHR34135:SF2">
    <property type="entry name" value="LYSOZYME"/>
    <property type="match status" value="1"/>
</dbReference>
<evidence type="ECO:0000256" key="12">
    <source>
        <dbReference type="SAM" id="MobiDB-lite"/>
    </source>
</evidence>
<dbReference type="PROSITE" id="PS51904">
    <property type="entry name" value="GLYCOSYL_HYDROL_F25_2"/>
    <property type="match status" value="1"/>
</dbReference>
<evidence type="ECO:0000256" key="11">
    <source>
        <dbReference type="ARBA" id="ARBA00055588"/>
    </source>
</evidence>
<dbReference type="AlphaFoldDB" id="A0A367EQM5"/>
<keyword evidence="5" id="KW-0964">Secreted</keyword>
<evidence type="ECO:0000256" key="4">
    <source>
        <dbReference type="ARBA" id="ARBA00012732"/>
    </source>
</evidence>
<evidence type="ECO:0000256" key="5">
    <source>
        <dbReference type="ARBA" id="ARBA00022525"/>
    </source>
</evidence>
<keyword evidence="10" id="KW-0326">Glycosidase</keyword>
<dbReference type="SUPFAM" id="SSF51445">
    <property type="entry name" value="(Trans)glycosidases"/>
    <property type="match status" value="1"/>
</dbReference>
<keyword evidence="8" id="KW-0378">Hydrolase</keyword>
<evidence type="ECO:0000256" key="10">
    <source>
        <dbReference type="ARBA" id="ARBA00023295"/>
    </source>
</evidence>
<dbReference type="RefSeq" id="WP_114015207.1">
    <property type="nucleotide sequence ID" value="NZ_QOIM01000028.1"/>
</dbReference>
<feature type="region of interest" description="Disordered" evidence="12">
    <location>
        <begin position="1"/>
        <end position="24"/>
    </location>
</feature>
<reference evidence="13 14" key="1">
    <citation type="submission" date="2018-06" db="EMBL/GenBank/DDBJ databases">
        <title>Streptomyces reniochalinae sp. nov. and Streptomyces diacarnus sp. nov. from marine sponges.</title>
        <authorList>
            <person name="Li L."/>
        </authorList>
    </citation>
    <scope>NUCLEOTIDE SEQUENCE [LARGE SCALE GENOMIC DNA]</scope>
    <source>
        <strain evidence="13 14">LHW50302</strain>
    </source>
</reference>
<comment type="subcellular location">
    <subcellularLocation>
        <location evidence="2">Secreted</location>
    </subcellularLocation>
</comment>
<dbReference type="FunFam" id="3.20.20.80:FF:000060">
    <property type="entry name" value="Lysozyme M1"/>
    <property type="match status" value="1"/>
</dbReference>
<comment type="similarity">
    <text evidence="3">Belongs to the glycosyl hydrolase 25 family.</text>
</comment>
<dbReference type="SMART" id="SM00641">
    <property type="entry name" value="Glyco_25"/>
    <property type="match status" value="1"/>
</dbReference>
<proteinExistence type="inferred from homology"/>
<gene>
    <name evidence="13" type="ORF">DQ392_10150</name>
</gene>
<comment type="function">
    <text evidence="11">This enzyme has both lysozyme (acetylmuramidase) and diacetylmuramidase activities.</text>
</comment>
<feature type="compositionally biased region" description="Low complexity" evidence="12">
    <location>
        <begin position="9"/>
        <end position="24"/>
    </location>
</feature>
<evidence type="ECO:0000256" key="7">
    <source>
        <dbReference type="ARBA" id="ARBA00022638"/>
    </source>
</evidence>
<keyword evidence="9" id="KW-1015">Disulfide bond</keyword>
<evidence type="ECO:0000256" key="1">
    <source>
        <dbReference type="ARBA" id="ARBA00000632"/>
    </source>
</evidence>
<sequence length="290" mass="30520">MSNDRLRDTSAAPTATPAPSSRGRRALVATALSLALSTLSVGAAGAAQAPDQPGELQPGEAYMGAGIAVHKGWKQDGEPSLDASVEGVDVSGHQGNVDWQALWGSGVRFAYVKATEGTGYQSDSFTQQYNGSYDVGMTRGAYHFALPDNSSGADQANYFADHGGGWSKDGKTLPGVLDIEYNPYGATCYGLSQGAMVNWIKDFTATYKSRTGRDAVIYTTTDWWTQCTGNNAGFGATNPLWVARYADGPGALPAGWGFHTFWQYTSTGPTVGDHDSFNGSAEQLTALANG</sequence>
<evidence type="ECO:0000256" key="3">
    <source>
        <dbReference type="ARBA" id="ARBA00010646"/>
    </source>
</evidence>
<dbReference type="InterPro" id="IPR002053">
    <property type="entry name" value="Glyco_hydro_25"/>
</dbReference>
<dbReference type="Pfam" id="PF01183">
    <property type="entry name" value="Glyco_hydro_25"/>
    <property type="match status" value="1"/>
</dbReference>
<keyword evidence="6" id="KW-0929">Antimicrobial</keyword>
<evidence type="ECO:0000313" key="14">
    <source>
        <dbReference type="Proteomes" id="UP000253507"/>
    </source>
</evidence>
<keyword evidence="7" id="KW-0081">Bacteriolytic enzyme</keyword>